<protein>
    <submittedName>
        <fullName evidence="1">Uncharacterized protein</fullName>
    </submittedName>
</protein>
<proteinExistence type="predicted"/>
<reference evidence="1 2" key="1">
    <citation type="journal article" date="2019" name="Sci. Rep.">
        <title>Orb-weaving spider Araneus ventricosus genome elucidates the spidroin gene catalogue.</title>
        <authorList>
            <person name="Kono N."/>
            <person name="Nakamura H."/>
            <person name="Ohtoshi R."/>
            <person name="Moran D.A.P."/>
            <person name="Shinohara A."/>
            <person name="Yoshida Y."/>
            <person name="Fujiwara M."/>
            <person name="Mori M."/>
            <person name="Tomita M."/>
            <person name="Arakawa K."/>
        </authorList>
    </citation>
    <scope>NUCLEOTIDE SEQUENCE [LARGE SCALE GENOMIC DNA]</scope>
</reference>
<dbReference type="EMBL" id="BGPR01000745">
    <property type="protein sequence ID" value="GBM33902.1"/>
    <property type="molecule type" value="Genomic_DNA"/>
</dbReference>
<dbReference type="AlphaFoldDB" id="A0A4Y2EXC1"/>
<sequence length="93" mass="10992">MEQDQENKVVVEVVHECDDFASNLIPERPVSRYLNVMEHPRLGLSCECIFFSRIQNEISTPLSWKSIMAKSFLRACEEEEEETEKKKEYFCDE</sequence>
<keyword evidence="2" id="KW-1185">Reference proteome</keyword>
<organism evidence="1 2">
    <name type="scientific">Araneus ventricosus</name>
    <name type="common">Orbweaver spider</name>
    <name type="synonym">Epeira ventricosa</name>
    <dbReference type="NCBI Taxonomy" id="182803"/>
    <lineage>
        <taxon>Eukaryota</taxon>
        <taxon>Metazoa</taxon>
        <taxon>Ecdysozoa</taxon>
        <taxon>Arthropoda</taxon>
        <taxon>Chelicerata</taxon>
        <taxon>Arachnida</taxon>
        <taxon>Araneae</taxon>
        <taxon>Araneomorphae</taxon>
        <taxon>Entelegynae</taxon>
        <taxon>Araneoidea</taxon>
        <taxon>Araneidae</taxon>
        <taxon>Araneus</taxon>
    </lineage>
</organism>
<evidence type="ECO:0000313" key="2">
    <source>
        <dbReference type="Proteomes" id="UP000499080"/>
    </source>
</evidence>
<dbReference type="Proteomes" id="UP000499080">
    <property type="component" value="Unassembled WGS sequence"/>
</dbReference>
<name>A0A4Y2EXC1_ARAVE</name>
<gene>
    <name evidence="1" type="ORF">AVEN_74642_1</name>
</gene>
<comment type="caution">
    <text evidence="1">The sequence shown here is derived from an EMBL/GenBank/DDBJ whole genome shotgun (WGS) entry which is preliminary data.</text>
</comment>
<evidence type="ECO:0000313" key="1">
    <source>
        <dbReference type="EMBL" id="GBM33902.1"/>
    </source>
</evidence>
<accession>A0A4Y2EXC1</accession>